<dbReference type="EMBL" id="OA882145">
    <property type="protein sequence ID" value="CAD7273237.1"/>
    <property type="molecule type" value="Genomic_DNA"/>
</dbReference>
<dbReference type="Proteomes" id="UP000678499">
    <property type="component" value="Unassembled WGS sequence"/>
</dbReference>
<protein>
    <submittedName>
        <fullName evidence="1">Uncharacterized protein</fullName>
    </submittedName>
</protein>
<accession>A0A7R9BDI4</accession>
<name>A0A7R9BDI4_9CRUS</name>
<sequence>MNDFSLDTVTLFTGSFFTSWEYFIPDDMEQTPQWQYPLHSVVITGSSPWTLYTQKGYTGASACLYPGQQQNPGLYPTAAYLGNTAGWVVKSVRRGCHATTQLRSINADERNSDDVQRQYQGPHFVRMEWIAFSFVVVAFLAAFVSSKSAYYLHSEELTNEIANQIETSRENQTDSQEPFAPNVSTAIELSSDEMEVEQGLSWITQVTEHANFARWETGMYGFHPPSQSANQFVSLYDERDLIGTHWNLVGNYCPDLKLCFRNDLDDKISSIELSGILASFEMKLVPDEIEDYKFGIDGDDGDVLWAWGVLSAKLNLPDYLLRGFLEATRCASHLGGREIRAFSQTRVSSESAKSSPRFEDALMEQKKLLDQQQRPKITPFSAFNHEMASMTRNSSANRKLQKGATNQNMKTIVFLVICGVAFGASETRDSMSNKPFRNAASEHGQAGIIATLYAEYCGDLSQCFEVSLDNTISSARVFGIRNCGKVPQAGEGSGLGRSGCHSTLSGIRFAIDWLRRMCGVKVPSAWYLGETKTSTAPIFPSRGLARTATILQSFHFRRDIGVSPLKDATLSRATWPSWGSRCVGLRPMCVGKAHSWVTYPT</sequence>
<dbReference type="EMBL" id="CAJPEX010000108">
    <property type="protein sequence ID" value="CAG0913389.1"/>
    <property type="molecule type" value="Genomic_DNA"/>
</dbReference>
<reference evidence="1" key="1">
    <citation type="submission" date="2020-11" db="EMBL/GenBank/DDBJ databases">
        <authorList>
            <person name="Tran Van P."/>
        </authorList>
    </citation>
    <scope>NUCLEOTIDE SEQUENCE</scope>
</reference>
<dbReference type="Gene3D" id="2.60.20.10">
    <property type="entry name" value="Crystallins"/>
    <property type="match status" value="1"/>
</dbReference>
<evidence type="ECO:0000313" key="1">
    <source>
        <dbReference type="EMBL" id="CAD7273237.1"/>
    </source>
</evidence>
<organism evidence="1">
    <name type="scientific">Notodromas monacha</name>
    <dbReference type="NCBI Taxonomy" id="399045"/>
    <lineage>
        <taxon>Eukaryota</taxon>
        <taxon>Metazoa</taxon>
        <taxon>Ecdysozoa</taxon>
        <taxon>Arthropoda</taxon>
        <taxon>Crustacea</taxon>
        <taxon>Oligostraca</taxon>
        <taxon>Ostracoda</taxon>
        <taxon>Podocopa</taxon>
        <taxon>Podocopida</taxon>
        <taxon>Cypridocopina</taxon>
        <taxon>Cypridoidea</taxon>
        <taxon>Cyprididae</taxon>
        <taxon>Notodromas</taxon>
    </lineage>
</organism>
<evidence type="ECO:0000313" key="2">
    <source>
        <dbReference type="Proteomes" id="UP000678499"/>
    </source>
</evidence>
<gene>
    <name evidence="1" type="ORF">NMOB1V02_LOCUS1136</name>
</gene>
<keyword evidence="2" id="KW-1185">Reference proteome</keyword>
<proteinExistence type="predicted"/>
<dbReference type="OrthoDB" id="6381640at2759"/>
<dbReference type="AlphaFoldDB" id="A0A7R9BDI4"/>